<gene>
    <name evidence="2" type="ORF">DFR28_10734</name>
</gene>
<proteinExistence type="predicted"/>
<name>A0A395JF74_9GAMM</name>
<comment type="caution">
    <text evidence="2">The sequence shown here is derived from an EMBL/GenBank/DDBJ whole genome shotgun (WGS) entry which is preliminary data.</text>
</comment>
<evidence type="ECO:0000259" key="1">
    <source>
        <dbReference type="Pfam" id="PF05099"/>
    </source>
</evidence>
<dbReference type="Proteomes" id="UP000253083">
    <property type="component" value="Unassembled WGS sequence"/>
</dbReference>
<dbReference type="EMBL" id="QNRT01000007">
    <property type="protein sequence ID" value="RBP48432.1"/>
    <property type="molecule type" value="Genomic_DNA"/>
</dbReference>
<feature type="domain" description="Co-chaperone DjlA N-terminal" evidence="1">
    <location>
        <begin position="20"/>
        <end position="135"/>
    </location>
</feature>
<dbReference type="AlphaFoldDB" id="A0A395JF74"/>
<dbReference type="InterPro" id="IPR029024">
    <property type="entry name" value="TerB-like"/>
</dbReference>
<dbReference type="OrthoDB" id="5294347at2"/>
<dbReference type="InterPro" id="IPR007791">
    <property type="entry name" value="DjlA_N"/>
</dbReference>
<dbReference type="InParanoid" id="A0A395JF74"/>
<keyword evidence="3" id="KW-1185">Reference proteome</keyword>
<accession>A0A395JF74</accession>
<reference evidence="2 3" key="1">
    <citation type="submission" date="2018-06" db="EMBL/GenBank/DDBJ databases">
        <title>Genomic Encyclopedia of Type Strains, Phase IV (KMG-IV): sequencing the most valuable type-strain genomes for metagenomic binning, comparative biology and taxonomic classification.</title>
        <authorList>
            <person name="Goeker M."/>
        </authorList>
    </citation>
    <scope>NUCLEOTIDE SEQUENCE [LARGE SCALE GENOMIC DNA]</scope>
    <source>
        <strain evidence="2 3">DSM 24032</strain>
    </source>
</reference>
<protein>
    <submittedName>
        <fullName evidence="2">Putative tellurite resistance protein B-like protein</fullName>
    </submittedName>
</protein>
<evidence type="ECO:0000313" key="2">
    <source>
        <dbReference type="EMBL" id="RBP48432.1"/>
    </source>
</evidence>
<dbReference type="RefSeq" id="WP_113955693.1">
    <property type="nucleotide sequence ID" value="NZ_QNRT01000007.1"/>
</dbReference>
<sequence length="147" mass="16154">MTFSDHSKPTDTVKNLDIQTAAAALMIKVMEADGVVDKLELANVIEILRNQFLMTSDEIIPLLDRASAASNQEKSLETLAGKLCRDWGPKERSQLLDDFWLIAISDNDIDFGERAVIDSIARGLGLGANDIQAARTKAEQKLELNTP</sequence>
<dbReference type="Gene3D" id="1.10.3680.10">
    <property type="entry name" value="TerB-like"/>
    <property type="match status" value="1"/>
</dbReference>
<dbReference type="SUPFAM" id="SSF158682">
    <property type="entry name" value="TerB-like"/>
    <property type="match status" value="1"/>
</dbReference>
<evidence type="ECO:0000313" key="3">
    <source>
        <dbReference type="Proteomes" id="UP000253083"/>
    </source>
</evidence>
<dbReference type="Pfam" id="PF05099">
    <property type="entry name" value="TerB"/>
    <property type="match status" value="1"/>
</dbReference>
<organism evidence="2 3">
    <name type="scientific">Arenicella xantha</name>
    <dbReference type="NCBI Taxonomy" id="644221"/>
    <lineage>
        <taxon>Bacteria</taxon>
        <taxon>Pseudomonadati</taxon>
        <taxon>Pseudomonadota</taxon>
        <taxon>Gammaproteobacteria</taxon>
        <taxon>Arenicellales</taxon>
        <taxon>Arenicellaceae</taxon>
        <taxon>Arenicella</taxon>
    </lineage>
</organism>